<feature type="compositionally biased region" description="Basic and acidic residues" evidence="3">
    <location>
        <begin position="173"/>
        <end position="185"/>
    </location>
</feature>
<dbReference type="InterPro" id="IPR038840">
    <property type="entry name" value="RWDD3"/>
</dbReference>
<dbReference type="PANTHER" id="PTHR15628:SF1">
    <property type="entry name" value="RWD DOMAIN-CONTAINING PROTEIN 3"/>
    <property type="match status" value="1"/>
</dbReference>
<feature type="compositionally biased region" description="Basic and acidic residues" evidence="3">
    <location>
        <begin position="156"/>
        <end position="165"/>
    </location>
</feature>
<gene>
    <name evidence="4" type="ORF">Ae201684_011152</name>
</gene>
<dbReference type="VEuPathDB" id="FungiDB:AeMF1_014042"/>
<proteinExistence type="predicted"/>
<evidence type="ECO:0000313" key="4">
    <source>
        <dbReference type="EMBL" id="KAF0731527.1"/>
    </source>
</evidence>
<feature type="region of interest" description="Disordered" evidence="3">
    <location>
        <begin position="141"/>
        <end position="185"/>
    </location>
</feature>
<evidence type="ECO:0000256" key="2">
    <source>
        <dbReference type="ARBA" id="ARBA00022490"/>
    </source>
</evidence>
<dbReference type="AlphaFoldDB" id="A0A6G0WVL6"/>
<protein>
    <recommendedName>
        <fullName evidence="6">Acylphosphatase-like domain-containing protein</fullName>
    </recommendedName>
</protein>
<accession>A0A6G0WVL6</accession>
<evidence type="ECO:0000313" key="5">
    <source>
        <dbReference type="Proteomes" id="UP000481153"/>
    </source>
</evidence>
<evidence type="ECO:0000256" key="3">
    <source>
        <dbReference type="SAM" id="MobiDB-lite"/>
    </source>
</evidence>
<evidence type="ECO:0000256" key="1">
    <source>
        <dbReference type="ARBA" id="ARBA00004496"/>
    </source>
</evidence>
<name>A0A6G0WVL6_9STRA</name>
<evidence type="ECO:0008006" key="6">
    <source>
        <dbReference type="Google" id="ProtNLM"/>
    </source>
</evidence>
<sequence length="185" mass="21478">MASDAMEVVVLRLDHLKDRPSYVSTLRTWIQETKLNGRLVSRSNLHLVVVEGASEAIDKLLNKFETEPIDTNARNERCVDRFYDVVGRETREVAKLKPGFTDMQLLNDAMMESLIVKEWGMPKDWLESARATERTKRFAAWKEQAKLARKQNRRRTAQERDETKQKNQSAKRQKVDKADNSEAET</sequence>
<dbReference type="GO" id="GO:0005737">
    <property type="term" value="C:cytoplasm"/>
    <property type="evidence" value="ECO:0007669"/>
    <property type="project" value="UniProtKB-SubCell"/>
</dbReference>
<dbReference type="Proteomes" id="UP000481153">
    <property type="component" value="Unassembled WGS sequence"/>
</dbReference>
<dbReference type="EMBL" id="VJMJ01000141">
    <property type="protein sequence ID" value="KAF0731527.1"/>
    <property type="molecule type" value="Genomic_DNA"/>
</dbReference>
<organism evidence="4 5">
    <name type="scientific">Aphanomyces euteiches</name>
    <dbReference type="NCBI Taxonomy" id="100861"/>
    <lineage>
        <taxon>Eukaryota</taxon>
        <taxon>Sar</taxon>
        <taxon>Stramenopiles</taxon>
        <taxon>Oomycota</taxon>
        <taxon>Saprolegniomycetes</taxon>
        <taxon>Saprolegniales</taxon>
        <taxon>Verrucalvaceae</taxon>
        <taxon>Aphanomyces</taxon>
    </lineage>
</organism>
<reference evidence="4 5" key="1">
    <citation type="submission" date="2019-07" db="EMBL/GenBank/DDBJ databases">
        <title>Genomics analysis of Aphanomyces spp. identifies a new class of oomycete effector associated with host adaptation.</title>
        <authorList>
            <person name="Gaulin E."/>
        </authorList>
    </citation>
    <scope>NUCLEOTIDE SEQUENCE [LARGE SCALE GENOMIC DNA]</scope>
    <source>
        <strain evidence="4 5">ATCC 201684</strain>
    </source>
</reference>
<keyword evidence="5" id="KW-1185">Reference proteome</keyword>
<dbReference type="PANTHER" id="PTHR15628">
    <property type="entry name" value="RWD DOMAIN-CONTAINING PROTEIN 3"/>
    <property type="match status" value="1"/>
</dbReference>
<dbReference type="GO" id="GO:0033235">
    <property type="term" value="P:positive regulation of protein sumoylation"/>
    <property type="evidence" value="ECO:0007669"/>
    <property type="project" value="InterPro"/>
</dbReference>
<dbReference type="GO" id="GO:1902073">
    <property type="term" value="P:positive regulation of hypoxia-inducible factor-1alpha signaling pathway"/>
    <property type="evidence" value="ECO:0007669"/>
    <property type="project" value="InterPro"/>
</dbReference>
<comment type="subcellular location">
    <subcellularLocation>
        <location evidence="1">Cytoplasm</location>
    </subcellularLocation>
</comment>
<comment type="caution">
    <text evidence="4">The sequence shown here is derived from an EMBL/GenBank/DDBJ whole genome shotgun (WGS) entry which is preliminary data.</text>
</comment>
<keyword evidence="2" id="KW-0963">Cytoplasm</keyword>